<dbReference type="STRING" id="311458.CSUB_C1539"/>
<dbReference type="BioCyc" id="CCAL311458:G131R-1563-MONOMER"/>
<dbReference type="EMBL" id="AP011871">
    <property type="protein sequence ID" value="BAJ48687.1"/>
    <property type="molecule type" value="Genomic_DNA"/>
</dbReference>
<sequence>MEDREALSKQEIRQRIWRLLEERGVAAFPTPVAGRIPNFKGAAEAANLLRTSKHYIDADVVKVNPDAPQAPVRRNVLRDGKKLIMPTPRIKHGFLMINPKKLPQRGLREAATIAGAYRYGVKVEPRDLPGIDLVVVGSVAVSPSGWRIGKGEGYSEIEYALLRTFCKVGEDTPVYTTVHDLQIVDKIPHQAYDLAVDRIFTNTKVINCPKNPKPSGIIWHLLPREKIEEIPLLQRLRVDGV</sequence>
<dbReference type="AlphaFoldDB" id="E6N8R8"/>
<name>E6N8R8_CALS0</name>
<dbReference type="FunFam" id="3.40.50.10420:FF:000001">
    <property type="entry name" value="Methenyltetrahydrofolate synthase domain-containing protein"/>
    <property type="match status" value="1"/>
</dbReference>
<dbReference type="GO" id="GO:0030272">
    <property type="term" value="F:5-formyltetrahydrofolate cyclo-ligase activity"/>
    <property type="evidence" value="ECO:0007669"/>
    <property type="project" value="UniProtKB-EC"/>
</dbReference>
<dbReference type="InterPro" id="IPR002698">
    <property type="entry name" value="FTHF_cligase"/>
</dbReference>
<keyword evidence="1" id="KW-0694">RNA-binding</keyword>
<evidence type="ECO:0000313" key="2">
    <source>
        <dbReference type="EMBL" id="BAJ48687.1"/>
    </source>
</evidence>
<evidence type="ECO:0000313" key="3">
    <source>
        <dbReference type="EMBL" id="BAJ51390.1"/>
    </source>
</evidence>
<dbReference type="EC" id="6.3.3.2" evidence="2"/>
<reference evidence="2 4" key="2">
    <citation type="journal article" date="2011" name="Nucleic Acids Res.">
        <title>Insights into the evolution of Archaea and eukaryotic protein modifier systems revealed by the genome of a novel archaeal group.</title>
        <authorList>
            <person name="Nunoura T."/>
            <person name="Takaki Y."/>
            <person name="Kakuta J."/>
            <person name="Nishi S."/>
            <person name="Sugahara J."/>
            <person name="Kazama H."/>
            <person name="Chee G."/>
            <person name="Hattori M."/>
            <person name="Kanai A."/>
            <person name="Atomi H."/>
            <person name="Takai K."/>
            <person name="Takami H."/>
        </authorList>
    </citation>
    <scope>NUCLEOTIDE SEQUENCE [LARGE SCALE GENOMIC DNA]</scope>
</reference>
<dbReference type="GO" id="GO:0003723">
    <property type="term" value="F:RNA binding"/>
    <property type="evidence" value="ECO:0007669"/>
    <property type="project" value="UniProtKB-KW"/>
</dbReference>
<gene>
    <name evidence="3" type="ORF">CSUB_C1539</name>
    <name evidence="2" type="ORF">HGMM_F40F12C12</name>
</gene>
<dbReference type="PANTHER" id="PTHR13017:SF0">
    <property type="entry name" value="METHENYLTETRAHYDROFOLATE SYNTHASE DOMAIN-CONTAINING PROTEIN"/>
    <property type="match status" value="1"/>
</dbReference>
<dbReference type="KEGG" id="csu:CSUB_C1539"/>
<organism evidence="2 4">
    <name type="scientific">Caldiarchaeum subterraneum</name>
    <dbReference type="NCBI Taxonomy" id="311458"/>
    <lineage>
        <taxon>Archaea</taxon>
        <taxon>Nitrososphaerota</taxon>
        <taxon>Candidatus Caldarchaeales</taxon>
        <taxon>Candidatus Caldarchaeaceae</taxon>
        <taxon>Candidatus Caldarchaeum</taxon>
    </lineage>
</organism>
<dbReference type="EMBL" id="BA000048">
    <property type="protein sequence ID" value="BAJ51390.1"/>
    <property type="molecule type" value="Genomic_DNA"/>
</dbReference>
<evidence type="ECO:0000256" key="1">
    <source>
        <dbReference type="ARBA" id="ARBA00022884"/>
    </source>
</evidence>
<dbReference type="InterPro" id="IPR037171">
    <property type="entry name" value="NagB/RpiA_transferase-like"/>
</dbReference>
<proteinExistence type="predicted"/>
<reference evidence="2 4" key="1">
    <citation type="journal article" date="2005" name="Environ. Microbiol.">
        <title>Genetic and functional properties of uncultivated thermophilic crenarchaeotes from a subsurface gold mine as revealed by analysis of genome fragments.</title>
        <authorList>
            <person name="Nunoura T."/>
            <person name="Hirayama H."/>
            <person name="Takami H."/>
            <person name="Oida H."/>
            <person name="Nishi S."/>
            <person name="Shimamura S."/>
            <person name="Suzuki Y."/>
            <person name="Inagaki F."/>
            <person name="Takai K."/>
            <person name="Nealson K.H."/>
            <person name="Horikoshi K."/>
        </authorList>
    </citation>
    <scope>NUCLEOTIDE SEQUENCE [LARGE SCALE GENOMIC DNA]</scope>
</reference>
<dbReference type="PANTHER" id="PTHR13017">
    <property type="entry name" value="5-FORMYLTETRAHYDROFOLATE CYCLO-LIGASE-RELATED"/>
    <property type="match status" value="1"/>
</dbReference>
<dbReference type="Proteomes" id="UP000008120">
    <property type="component" value="Chromosome"/>
</dbReference>
<accession>E6N8R8</accession>
<protein>
    <submittedName>
        <fullName evidence="2">5-formyltetrahydrofolate cyclo-ligase</fullName>
        <ecNumber evidence="2">6.3.3.2</ecNumber>
    </submittedName>
</protein>
<dbReference type="Pfam" id="PF01812">
    <property type="entry name" value="5-FTHF_cyc-lig"/>
    <property type="match status" value="1"/>
</dbReference>
<evidence type="ECO:0000313" key="4">
    <source>
        <dbReference type="Proteomes" id="UP000008120"/>
    </source>
</evidence>
<keyword evidence="2" id="KW-0436">Ligase</keyword>
<dbReference type="SUPFAM" id="SSF100950">
    <property type="entry name" value="NagB/RpiA/CoA transferase-like"/>
    <property type="match status" value="1"/>
</dbReference>
<dbReference type="Gene3D" id="3.40.50.10420">
    <property type="entry name" value="NagB/RpiA/CoA transferase-like"/>
    <property type="match status" value="1"/>
</dbReference>
<dbReference type="InterPro" id="IPR024185">
    <property type="entry name" value="FTHF_cligase-like_sf"/>
</dbReference>
<dbReference type="GO" id="GO:0005737">
    <property type="term" value="C:cytoplasm"/>
    <property type="evidence" value="ECO:0007669"/>
    <property type="project" value="TreeGrafter"/>
</dbReference>